<comment type="caution">
    <text evidence="6">The sequence shown here is derived from an EMBL/GenBank/DDBJ whole genome shotgun (WGS) entry which is preliminary data.</text>
</comment>
<proteinExistence type="inferred from homology"/>
<keyword evidence="7" id="KW-1185">Reference proteome</keyword>
<dbReference type="SUPFAM" id="SSF53850">
    <property type="entry name" value="Periplasmic binding protein-like II"/>
    <property type="match status" value="1"/>
</dbReference>
<dbReference type="Proteomes" id="UP001595636">
    <property type="component" value="Unassembled WGS sequence"/>
</dbReference>
<evidence type="ECO:0000313" key="7">
    <source>
        <dbReference type="Proteomes" id="UP001595636"/>
    </source>
</evidence>
<dbReference type="EMBL" id="JBHRYH010000002">
    <property type="protein sequence ID" value="MFC3624646.1"/>
    <property type="molecule type" value="Genomic_DNA"/>
</dbReference>
<organism evidence="6 7">
    <name type="scientific">Vogesella amnigena</name>
    <dbReference type="NCBI Taxonomy" id="1507449"/>
    <lineage>
        <taxon>Bacteria</taxon>
        <taxon>Pseudomonadati</taxon>
        <taxon>Pseudomonadota</taxon>
        <taxon>Betaproteobacteria</taxon>
        <taxon>Neisseriales</taxon>
        <taxon>Chromobacteriaceae</taxon>
        <taxon>Vogesella</taxon>
    </lineage>
</organism>
<protein>
    <submittedName>
        <fullName evidence="6">LysR family transcriptional regulator</fullName>
    </submittedName>
</protein>
<dbReference type="Gene3D" id="3.40.190.10">
    <property type="entry name" value="Periplasmic binding protein-like II"/>
    <property type="match status" value="2"/>
</dbReference>
<sequence>MADIPIPLLRTFVVVAETLNLTTAASQLHRAPSTISMQLSRLEAIVTAQLLERGQYGVRLTAAGEQLRTQAHQLLSMHDRILGAFQNADISGKVRLGTHDLYATRALTPLLEAYMLWYPEAWLEVTCDHRPHYLASLVEEGKLDLALVEMPAVSDGGQRLCRDQLVWVRAEAHPVHQQDPMPLVLFPEGCYYREMATQALQLSGRPYRVAFTSHSRGGVLAAVKAGIGVGITPRTTIEDGLVIIGEGLPPLPQTDTTIFVADNVNEATARLAQTIANSPLFQPNSRNVPNGSE</sequence>
<dbReference type="Gene3D" id="1.10.10.10">
    <property type="entry name" value="Winged helix-like DNA-binding domain superfamily/Winged helix DNA-binding domain"/>
    <property type="match status" value="1"/>
</dbReference>
<dbReference type="InterPro" id="IPR005119">
    <property type="entry name" value="LysR_subst-bd"/>
</dbReference>
<feature type="domain" description="HTH lysR-type" evidence="5">
    <location>
        <begin position="4"/>
        <end position="61"/>
    </location>
</feature>
<gene>
    <name evidence="6" type="ORF">ACFOKJ_00610</name>
</gene>
<keyword evidence="2" id="KW-0805">Transcription regulation</keyword>
<dbReference type="InterPro" id="IPR050176">
    <property type="entry name" value="LTTR"/>
</dbReference>
<evidence type="ECO:0000259" key="5">
    <source>
        <dbReference type="PROSITE" id="PS50931"/>
    </source>
</evidence>
<dbReference type="PROSITE" id="PS50931">
    <property type="entry name" value="HTH_LYSR"/>
    <property type="match status" value="1"/>
</dbReference>
<dbReference type="SUPFAM" id="SSF46785">
    <property type="entry name" value="Winged helix' DNA-binding domain"/>
    <property type="match status" value="1"/>
</dbReference>
<accession>A0ABV7TNS3</accession>
<evidence type="ECO:0000256" key="2">
    <source>
        <dbReference type="ARBA" id="ARBA00023015"/>
    </source>
</evidence>
<name>A0ABV7TNS3_9NEIS</name>
<dbReference type="InterPro" id="IPR036388">
    <property type="entry name" value="WH-like_DNA-bd_sf"/>
</dbReference>
<dbReference type="PANTHER" id="PTHR30579:SF7">
    <property type="entry name" value="HTH-TYPE TRANSCRIPTIONAL REGULATOR LRHA-RELATED"/>
    <property type="match status" value="1"/>
</dbReference>
<evidence type="ECO:0000256" key="3">
    <source>
        <dbReference type="ARBA" id="ARBA00023125"/>
    </source>
</evidence>
<dbReference type="Pfam" id="PF03466">
    <property type="entry name" value="LysR_substrate"/>
    <property type="match status" value="1"/>
</dbReference>
<keyword evidence="3" id="KW-0238">DNA-binding</keyword>
<dbReference type="PANTHER" id="PTHR30579">
    <property type="entry name" value="TRANSCRIPTIONAL REGULATOR"/>
    <property type="match status" value="1"/>
</dbReference>
<evidence type="ECO:0000256" key="1">
    <source>
        <dbReference type="ARBA" id="ARBA00009437"/>
    </source>
</evidence>
<comment type="similarity">
    <text evidence="1">Belongs to the LysR transcriptional regulatory family.</text>
</comment>
<keyword evidence="4" id="KW-0804">Transcription</keyword>
<dbReference type="Pfam" id="PF00126">
    <property type="entry name" value="HTH_1"/>
    <property type="match status" value="1"/>
</dbReference>
<dbReference type="RefSeq" id="WP_390276042.1">
    <property type="nucleotide sequence ID" value="NZ_JBHRYH010000002.1"/>
</dbReference>
<dbReference type="InterPro" id="IPR036390">
    <property type="entry name" value="WH_DNA-bd_sf"/>
</dbReference>
<evidence type="ECO:0000256" key="4">
    <source>
        <dbReference type="ARBA" id="ARBA00023163"/>
    </source>
</evidence>
<reference evidence="7" key="1">
    <citation type="journal article" date="2019" name="Int. J. Syst. Evol. Microbiol.">
        <title>The Global Catalogue of Microorganisms (GCM) 10K type strain sequencing project: providing services to taxonomists for standard genome sequencing and annotation.</title>
        <authorList>
            <consortium name="The Broad Institute Genomics Platform"/>
            <consortium name="The Broad Institute Genome Sequencing Center for Infectious Disease"/>
            <person name="Wu L."/>
            <person name="Ma J."/>
        </authorList>
    </citation>
    <scope>NUCLEOTIDE SEQUENCE [LARGE SCALE GENOMIC DNA]</scope>
    <source>
        <strain evidence="7">KCTC 42195</strain>
    </source>
</reference>
<dbReference type="InterPro" id="IPR000847">
    <property type="entry name" value="LysR_HTH_N"/>
</dbReference>
<evidence type="ECO:0000313" key="6">
    <source>
        <dbReference type="EMBL" id="MFC3624646.1"/>
    </source>
</evidence>